<organism evidence="2 3">
    <name type="scientific">Methanothermobacter defluvii</name>
    <dbReference type="NCBI Taxonomy" id="49339"/>
    <lineage>
        <taxon>Archaea</taxon>
        <taxon>Methanobacteriati</taxon>
        <taxon>Methanobacteriota</taxon>
        <taxon>Methanomada group</taxon>
        <taxon>Methanobacteria</taxon>
        <taxon>Methanobacteriales</taxon>
        <taxon>Methanobacteriaceae</taxon>
        <taxon>Methanothermobacter</taxon>
    </lineage>
</organism>
<dbReference type="Proteomes" id="UP000256864">
    <property type="component" value="Unassembled WGS sequence"/>
</dbReference>
<evidence type="ECO:0000256" key="1">
    <source>
        <dbReference type="SAM" id="Coils"/>
    </source>
</evidence>
<dbReference type="RefSeq" id="WP_115892247.1">
    <property type="nucleotide sequence ID" value="NZ_QREL01000001.1"/>
</dbReference>
<proteinExistence type="predicted"/>
<name>A0A371NDZ4_9EURY</name>
<reference evidence="2 3" key="1">
    <citation type="submission" date="2018-07" db="EMBL/GenBank/DDBJ databases">
        <title>Genomic Encyclopedia of Type Strains, Phase IV (KMG-IV): sequencing the most valuable type-strain genomes for metagenomic binning, comparative biology and taxonomic classification.</title>
        <authorList>
            <person name="Goeker M."/>
        </authorList>
    </citation>
    <scope>NUCLEOTIDE SEQUENCE [LARGE SCALE GENOMIC DNA]</scope>
    <source>
        <strain evidence="2 3">DSM 7466</strain>
    </source>
</reference>
<protein>
    <submittedName>
        <fullName evidence="2">Uncharacterized protein</fullName>
    </submittedName>
</protein>
<accession>A0A371NDZ4</accession>
<gene>
    <name evidence="2" type="ORF">C7452_0753</name>
</gene>
<keyword evidence="1" id="KW-0175">Coiled coil</keyword>
<evidence type="ECO:0000313" key="3">
    <source>
        <dbReference type="Proteomes" id="UP000256864"/>
    </source>
</evidence>
<dbReference type="AlphaFoldDB" id="A0A371NDZ4"/>
<feature type="coiled-coil region" evidence="1">
    <location>
        <begin position="7"/>
        <end position="105"/>
    </location>
</feature>
<sequence>MDPEEKIEELENQIAERDRKIRELELKLADCMGRVDEIRSEKSGLQEEVNRLQVMRLDLKLRDFQELEDENNRLKHRIEITKDLLDEARERLEILEGVVEGFLNQSLPERITGKKPDALIHYRERFRDSRFNNL</sequence>
<dbReference type="EMBL" id="QREL01000001">
    <property type="protein sequence ID" value="REE28732.1"/>
    <property type="molecule type" value="Genomic_DNA"/>
</dbReference>
<keyword evidence="3" id="KW-1185">Reference proteome</keyword>
<dbReference type="Gene3D" id="1.10.287.1490">
    <property type="match status" value="1"/>
</dbReference>
<comment type="caution">
    <text evidence="2">The sequence shown here is derived from an EMBL/GenBank/DDBJ whole genome shotgun (WGS) entry which is preliminary data.</text>
</comment>
<evidence type="ECO:0000313" key="2">
    <source>
        <dbReference type="EMBL" id="REE28732.1"/>
    </source>
</evidence>